<evidence type="ECO:0000313" key="2">
    <source>
        <dbReference type="EMBL" id="KKE85301.1"/>
    </source>
</evidence>
<evidence type="ECO:0000313" key="3">
    <source>
        <dbReference type="Proteomes" id="UP000033434"/>
    </source>
</evidence>
<dbReference type="PATRIC" id="fig|1129367.4.peg.528"/>
<evidence type="ECO:0008006" key="4">
    <source>
        <dbReference type="Google" id="ProtNLM"/>
    </source>
</evidence>
<feature type="chain" id="PRO_5002499045" description="C-type lysozyme inhibitor domain-containing protein" evidence="1">
    <location>
        <begin position="20"/>
        <end position="105"/>
    </location>
</feature>
<organism evidence="2 3">
    <name type="scientific">Pseudoalteromonas luteoviolacea S4054</name>
    <dbReference type="NCBI Taxonomy" id="1129367"/>
    <lineage>
        <taxon>Bacteria</taxon>
        <taxon>Pseudomonadati</taxon>
        <taxon>Pseudomonadota</taxon>
        <taxon>Gammaproteobacteria</taxon>
        <taxon>Alteromonadales</taxon>
        <taxon>Pseudoalteromonadaceae</taxon>
        <taxon>Pseudoalteromonas</taxon>
    </lineage>
</organism>
<dbReference type="AlphaFoldDB" id="A0A0F6AHM6"/>
<dbReference type="RefSeq" id="WP_046354395.1">
    <property type="nucleotide sequence ID" value="NZ_AUXW01000057.1"/>
</dbReference>
<dbReference type="EMBL" id="AUXW01000057">
    <property type="protein sequence ID" value="KKE85301.1"/>
    <property type="molecule type" value="Genomic_DNA"/>
</dbReference>
<comment type="caution">
    <text evidence="2">The sequence shown here is derived from an EMBL/GenBank/DDBJ whole genome shotgun (WGS) entry which is preliminary data.</text>
</comment>
<gene>
    <name evidence="2" type="ORF">N479_04695</name>
</gene>
<evidence type="ECO:0000256" key="1">
    <source>
        <dbReference type="SAM" id="SignalP"/>
    </source>
</evidence>
<feature type="signal peptide" evidence="1">
    <location>
        <begin position="1"/>
        <end position="19"/>
    </location>
</feature>
<reference evidence="2 3" key="1">
    <citation type="journal article" date="2015" name="BMC Genomics">
        <title>Genome mining reveals unlocked bioactive potential of marine Gram-negative bacteria.</title>
        <authorList>
            <person name="Machado H."/>
            <person name="Sonnenschein E.C."/>
            <person name="Melchiorsen J."/>
            <person name="Gram L."/>
        </authorList>
    </citation>
    <scope>NUCLEOTIDE SEQUENCE [LARGE SCALE GENOMIC DNA]</scope>
    <source>
        <strain evidence="2 3">S4054</strain>
    </source>
</reference>
<accession>A0A0F6AHM6</accession>
<sequence length="105" mass="11429">MKVALLALSLIFASFGALSSSSGASGKTVDLVFTCEDDFAVLMGNQLYLFDSKEFSEGHYNRLYSMAMTMAVSGKPAGNVFNRSNTPVSWCGNSVIKLRNLSMRR</sequence>
<name>A0A0F6AHM6_9GAMM</name>
<dbReference type="Proteomes" id="UP000033434">
    <property type="component" value="Unassembled WGS sequence"/>
</dbReference>
<protein>
    <recommendedName>
        <fullName evidence="4">C-type lysozyme inhibitor domain-containing protein</fullName>
    </recommendedName>
</protein>
<keyword evidence="1" id="KW-0732">Signal</keyword>
<proteinExistence type="predicted"/>